<evidence type="ECO:0000256" key="1">
    <source>
        <dbReference type="SAM" id="MobiDB-lite"/>
    </source>
</evidence>
<comment type="caution">
    <text evidence="2">The sequence shown here is derived from an EMBL/GenBank/DDBJ whole genome shotgun (WGS) entry which is preliminary data.</text>
</comment>
<accession>A0A8I2ZK22</accession>
<feature type="region of interest" description="Disordered" evidence="1">
    <location>
        <begin position="432"/>
        <end position="451"/>
    </location>
</feature>
<dbReference type="PANTHER" id="PTHR46366">
    <property type="entry name" value="PRO-APOPTOTIC SERINE PROTEASE NMA111"/>
    <property type="match status" value="1"/>
</dbReference>
<dbReference type="OrthoDB" id="5237119at2759"/>
<proteinExistence type="predicted"/>
<evidence type="ECO:0000313" key="2">
    <source>
        <dbReference type="EMBL" id="KAG7131966.1"/>
    </source>
</evidence>
<sequence length="451" mass="50135">MHRILLTTRRTGIRSLPYTNLDTPLALPAPANPAWPRFQTLTKTRSRSIANSNKGNTNASSGNLYDSSSITEDIHKLGRISRSFFRTAEHRHAFSGAFIPTTATNCIMNGAKVTRSKRKAPTSPEGLRPNKQHRALNGKFSAGDNTPDVEHDEPVYVEEDEYDEEEVARLNPMFPSTQEPEAWQHTIENVISNVVSIRFCQTCSFDTDPALTSEATGFVVDAEKGYILTNRHVVGSGPFWGFVVFDNHEEVDAYPVYRDPVHDFGILRFDPKALRYMDIQSLQLRPDLAKIGVEIRVVGNDAGEKLSILSGFISRLDRNAPEYGEGYSDFNTCYYQANAAASGGSSGSPVQAGGRSDGASTDYFLPLDRPLRALQCIQDGKPVTRGDIQCHWLLKPFDECRRLGLTPEWEALARKTFPKENNMLVAEIVLPEGPSHNKIQEDPARRRGHGG</sequence>
<organism evidence="2 3">
    <name type="scientific">Verticillium longisporum</name>
    <name type="common">Verticillium dahliae var. longisporum</name>
    <dbReference type="NCBI Taxonomy" id="100787"/>
    <lineage>
        <taxon>Eukaryota</taxon>
        <taxon>Fungi</taxon>
        <taxon>Dikarya</taxon>
        <taxon>Ascomycota</taxon>
        <taxon>Pezizomycotina</taxon>
        <taxon>Sordariomycetes</taxon>
        <taxon>Hypocreomycetidae</taxon>
        <taxon>Glomerellales</taxon>
        <taxon>Plectosphaerellaceae</taxon>
        <taxon>Verticillium</taxon>
    </lineage>
</organism>
<reference evidence="2" key="1">
    <citation type="journal article" date="2021" name="Mol. Plant Pathol.">
        <title>A 20-kb lineage-specific genomic region tames virulence in pathogenic amphidiploid Verticillium longisporum.</title>
        <authorList>
            <person name="Harting R."/>
            <person name="Starke J."/>
            <person name="Kusch H."/>
            <person name="Poggeler S."/>
            <person name="Maurus I."/>
            <person name="Schluter R."/>
            <person name="Landesfeind M."/>
            <person name="Bulla I."/>
            <person name="Nowrousian M."/>
            <person name="de Jonge R."/>
            <person name="Stahlhut G."/>
            <person name="Hoff K.J."/>
            <person name="Asshauer K.P."/>
            <person name="Thurmer A."/>
            <person name="Stanke M."/>
            <person name="Daniel R."/>
            <person name="Morgenstern B."/>
            <person name="Thomma B.P.H.J."/>
            <person name="Kronstad J.W."/>
            <person name="Braus-Stromeyer S.A."/>
            <person name="Braus G.H."/>
        </authorList>
    </citation>
    <scope>NUCLEOTIDE SEQUENCE</scope>
    <source>
        <strain evidence="2">Vl32</strain>
    </source>
</reference>
<name>A0A8I2ZK22_VERLO</name>
<feature type="region of interest" description="Disordered" evidence="1">
    <location>
        <begin position="44"/>
        <end position="67"/>
    </location>
</feature>
<dbReference type="Proteomes" id="UP000689129">
    <property type="component" value="Unassembled WGS sequence"/>
</dbReference>
<dbReference type="EMBL" id="JAEMWZ010000194">
    <property type="protein sequence ID" value="KAG7131966.1"/>
    <property type="molecule type" value="Genomic_DNA"/>
</dbReference>
<feature type="region of interest" description="Disordered" evidence="1">
    <location>
        <begin position="113"/>
        <end position="150"/>
    </location>
</feature>
<dbReference type="GO" id="GO:0006508">
    <property type="term" value="P:proteolysis"/>
    <property type="evidence" value="ECO:0007669"/>
    <property type="project" value="UniProtKB-KW"/>
</dbReference>
<dbReference type="GO" id="GO:0008233">
    <property type="term" value="F:peptidase activity"/>
    <property type="evidence" value="ECO:0007669"/>
    <property type="project" value="UniProtKB-KW"/>
</dbReference>
<dbReference type="Pfam" id="PF13365">
    <property type="entry name" value="Trypsin_2"/>
    <property type="match status" value="1"/>
</dbReference>
<protein>
    <submittedName>
        <fullName evidence="2">Pro-apoptotic serine protease like protein</fullName>
    </submittedName>
</protein>
<evidence type="ECO:0000313" key="3">
    <source>
        <dbReference type="Proteomes" id="UP000689129"/>
    </source>
</evidence>
<dbReference type="AlphaFoldDB" id="A0A8I2ZK22"/>
<dbReference type="PANTHER" id="PTHR46366:SF8">
    <property type="entry name" value="PRO-APOPTOTIC SERINE PROTEASE NMA111"/>
    <property type="match status" value="1"/>
</dbReference>
<gene>
    <name evidence="2" type="ORF">HYQ45_009577</name>
</gene>
<keyword evidence="2" id="KW-0645">Protease</keyword>
<keyword evidence="2" id="KW-0378">Hydrolase</keyword>